<evidence type="ECO:0000256" key="2">
    <source>
        <dbReference type="ARBA" id="ARBA00022801"/>
    </source>
</evidence>
<dbReference type="GeneID" id="19316665"/>
<evidence type="ECO:0000256" key="5">
    <source>
        <dbReference type="SAM" id="MobiDB-lite"/>
    </source>
</evidence>
<dbReference type="OrthoDB" id="202537at2759"/>
<dbReference type="CDD" id="cd18621">
    <property type="entry name" value="GH32_XdINV-like"/>
    <property type="match status" value="1"/>
</dbReference>
<dbReference type="Proteomes" id="UP000053664">
    <property type="component" value="Unassembled WGS sequence"/>
</dbReference>
<organism evidence="8 9">
    <name type="scientific">Pseudozyma flocculosa PF-1</name>
    <dbReference type="NCBI Taxonomy" id="1277687"/>
    <lineage>
        <taxon>Eukaryota</taxon>
        <taxon>Fungi</taxon>
        <taxon>Dikarya</taxon>
        <taxon>Basidiomycota</taxon>
        <taxon>Ustilaginomycotina</taxon>
        <taxon>Ustilaginomycetes</taxon>
        <taxon>Ustilaginales</taxon>
        <taxon>Ustilaginaceae</taxon>
        <taxon>Pseudozyma</taxon>
    </lineage>
</organism>
<protein>
    <submittedName>
        <fullName evidence="8">Uncharacterized protein</fullName>
    </submittedName>
</protein>
<dbReference type="GO" id="GO:0005987">
    <property type="term" value="P:sucrose catabolic process"/>
    <property type="evidence" value="ECO:0007669"/>
    <property type="project" value="TreeGrafter"/>
</dbReference>
<dbReference type="SUPFAM" id="SSF49899">
    <property type="entry name" value="Concanavalin A-like lectins/glucanases"/>
    <property type="match status" value="1"/>
</dbReference>
<dbReference type="PANTHER" id="PTHR42800:SF3">
    <property type="entry name" value="GLYCOSYL HYDROLASE FAMILY 32 N-TERMINAL DOMAIN-CONTAINING PROTEIN"/>
    <property type="match status" value="1"/>
</dbReference>
<dbReference type="KEGG" id="pfp:PFL1_02546"/>
<comment type="similarity">
    <text evidence="1 4">Belongs to the glycosyl hydrolase 32 family.</text>
</comment>
<evidence type="ECO:0000259" key="7">
    <source>
        <dbReference type="Pfam" id="PF08244"/>
    </source>
</evidence>
<dbReference type="InterPro" id="IPR013189">
    <property type="entry name" value="Glyco_hydro_32_C"/>
</dbReference>
<feature type="domain" description="Glycosyl hydrolase family 32 C-terminal" evidence="7">
    <location>
        <begin position="537"/>
        <end position="668"/>
    </location>
</feature>
<dbReference type="Gene3D" id="2.60.120.560">
    <property type="entry name" value="Exo-inulinase, domain 1"/>
    <property type="match status" value="1"/>
</dbReference>
<keyword evidence="2 4" id="KW-0378">Hydrolase</keyword>
<gene>
    <name evidence="8" type="ORF">PFL1_02546</name>
</gene>
<dbReference type="SUPFAM" id="SSF75005">
    <property type="entry name" value="Arabinanase/levansucrase/invertase"/>
    <property type="match status" value="2"/>
</dbReference>
<dbReference type="RefSeq" id="XP_007878253.1">
    <property type="nucleotide sequence ID" value="XM_007880062.1"/>
</dbReference>
<feature type="compositionally biased region" description="Low complexity" evidence="5">
    <location>
        <begin position="73"/>
        <end position="90"/>
    </location>
</feature>
<dbReference type="InterPro" id="IPR013148">
    <property type="entry name" value="Glyco_hydro_32_N"/>
</dbReference>
<name>A0A061HBB3_9BASI</name>
<proteinExistence type="inferred from homology"/>
<evidence type="ECO:0000259" key="6">
    <source>
        <dbReference type="Pfam" id="PF00251"/>
    </source>
</evidence>
<evidence type="ECO:0000256" key="3">
    <source>
        <dbReference type="ARBA" id="ARBA00023295"/>
    </source>
</evidence>
<feature type="domain" description="Glycosyl hydrolase family 32 N-terminal" evidence="6">
    <location>
        <begin position="112"/>
        <end position="489"/>
    </location>
</feature>
<dbReference type="Gene3D" id="2.115.10.20">
    <property type="entry name" value="Glycosyl hydrolase domain, family 43"/>
    <property type="match status" value="1"/>
</dbReference>
<dbReference type="HOGENOM" id="CLU_013784_3_0_1"/>
<feature type="region of interest" description="Disordered" evidence="5">
    <location>
        <begin position="73"/>
        <end position="100"/>
    </location>
</feature>
<dbReference type="GO" id="GO:0004575">
    <property type="term" value="F:sucrose alpha-glucosidase activity"/>
    <property type="evidence" value="ECO:0007669"/>
    <property type="project" value="TreeGrafter"/>
</dbReference>
<evidence type="ECO:0000313" key="9">
    <source>
        <dbReference type="Proteomes" id="UP000053664"/>
    </source>
</evidence>
<dbReference type="Pfam" id="PF08244">
    <property type="entry name" value="Glyco_hydro_32C"/>
    <property type="match status" value="1"/>
</dbReference>
<evidence type="ECO:0000256" key="1">
    <source>
        <dbReference type="ARBA" id="ARBA00009902"/>
    </source>
</evidence>
<dbReference type="AlphaFoldDB" id="A0A061HBB3"/>
<dbReference type="InterPro" id="IPR013320">
    <property type="entry name" value="ConA-like_dom_sf"/>
</dbReference>
<keyword evidence="3 4" id="KW-0326">Glycosidase</keyword>
<dbReference type="SMART" id="SM00640">
    <property type="entry name" value="Glyco_32"/>
    <property type="match status" value="1"/>
</dbReference>
<dbReference type="GO" id="GO:0005737">
    <property type="term" value="C:cytoplasm"/>
    <property type="evidence" value="ECO:0007669"/>
    <property type="project" value="TreeGrafter"/>
</dbReference>
<sequence length="686" mass="74706">MASVEARRPSLTTSTIPTTASFPLADPRRIAYGSHSLDFADSLRDDVAAAQGAMMVSAHNAAVAVAKAKRAPMVAGQQQQQPQPQQQQQQRTQRRGASADDVAFHRWRPSSHLMAPDGWMNDPCGPSYDPRTGQYHMWYQWNPKGSTWGNMSWGHATSKDLVRWQSSRSAVIQPGTQYDHKGVFTGCVLMRGPLAEEDGTDEAVGAHQEATKAATSAAAEAAAEVRQRAQPMTAIYTAVSHLPIHHTLPYHRGAEKLALSTSTDGGQTWTPQGCILDGPPAEVDIISWRDPYVSAWPLLDAVLGMSSPGLYGLIAGGLKDKTPTVFAYSIDPSDLSSWQYIGHLCDVGRNSKSTPHGVDLGKNWEVCNFFSVGPEGDAAQHHDYLLINVEGCTEPGPQRAAIYMKYEAHRRTLQGSRAGISLEPVRTGLLDHGCLYAASSFQDPVKDRRIMWGWITEDDLPEDQYERQGWSGCLSLPRELFWHPDSEELGIRPVEEVLGLRTGARHVNVASLQPAAASRDSAIQIHAAGIEAPRRHLPDVSARSLEVVASLSTPAAGRVSGFALAHSADMSTRTLVYLTADDRIVVDRSRSAGRTSVLERGIEVKTDDIDVALARRRDGSRTTTHRVRLFLDNSVLEVFVDDAIAISTRIYPDEADVGVSLLGCHEEGDAIDIWQGLAQAHAGFLG</sequence>
<dbReference type="Pfam" id="PF00251">
    <property type="entry name" value="Glyco_hydro_32N"/>
    <property type="match status" value="1"/>
</dbReference>
<dbReference type="EMBL" id="KE361629">
    <property type="protein sequence ID" value="EPQ29873.1"/>
    <property type="molecule type" value="Genomic_DNA"/>
</dbReference>
<dbReference type="eggNOG" id="KOG0228">
    <property type="taxonomic scope" value="Eukaryota"/>
</dbReference>
<accession>A0A061HBB3</accession>
<dbReference type="InterPro" id="IPR001362">
    <property type="entry name" value="Glyco_hydro_32"/>
</dbReference>
<dbReference type="PANTHER" id="PTHR42800">
    <property type="entry name" value="EXOINULINASE INUD (AFU_ORTHOLOGUE AFUA_5G00480)"/>
    <property type="match status" value="1"/>
</dbReference>
<evidence type="ECO:0000256" key="4">
    <source>
        <dbReference type="RuleBase" id="RU362110"/>
    </source>
</evidence>
<evidence type="ECO:0000313" key="8">
    <source>
        <dbReference type="EMBL" id="EPQ29873.1"/>
    </source>
</evidence>
<reference evidence="8 9" key="1">
    <citation type="journal article" date="2013" name="Plant Cell">
        <title>The transition from a phytopathogenic smut ancestor to an anamorphic biocontrol agent deciphered by comparative whole-genome analysis.</title>
        <authorList>
            <person name="Lefebvre F."/>
            <person name="Joly D.L."/>
            <person name="Labbe C."/>
            <person name="Teichmann B."/>
            <person name="Linning R."/>
            <person name="Belzile F."/>
            <person name="Bakkeren G."/>
            <person name="Belanger R.R."/>
        </authorList>
    </citation>
    <scope>NUCLEOTIDE SEQUENCE [LARGE SCALE GENOMIC DNA]</scope>
    <source>
        <strain evidence="8 9">PF-1</strain>
    </source>
</reference>
<dbReference type="InterPro" id="IPR023296">
    <property type="entry name" value="Glyco_hydro_beta-prop_sf"/>
</dbReference>